<reference evidence="1 2" key="1">
    <citation type="submission" date="2018-02" db="EMBL/GenBank/DDBJ databases">
        <title>The genomes of Aspergillus section Nigri reveals drivers in fungal speciation.</title>
        <authorList>
            <consortium name="DOE Joint Genome Institute"/>
            <person name="Vesth T.C."/>
            <person name="Nybo J."/>
            <person name="Theobald S."/>
            <person name="Brandl J."/>
            <person name="Frisvad J.C."/>
            <person name="Nielsen K.F."/>
            <person name="Lyhne E.K."/>
            <person name="Kogle M.E."/>
            <person name="Kuo A."/>
            <person name="Riley R."/>
            <person name="Clum A."/>
            <person name="Nolan M."/>
            <person name="Lipzen A."/>
            <person name="Salamov A."/>
            <person name="Henrissat B."/>
            <person name="Wiebenga A."/>
            <person name="De vries R.P."/>
            <person name="Grigoriev I.V."/>
            <person name="Mortensen U.H."/>
            <person name="Andersen M.R."/>
            <person name="Baker S.E."/>
        </authorList>
    </citation>
    <scope>NUCLEOTIDE SEQUENCE [LARGE SCALE GENOMIC DNA]</scope>
    <source>
        <strain evidence="1 2">CBS 707.79</strain>
    </source>
</reference>
<evidence type="ECO:0000313" key="1">
    <source>
        <dbReference type="EMBL" id="PYH93106.1"/>
    </source>
</evidence>
<name>A0A319D6M8_9EURO</name>
<sequence>VTGMLGNTYNLVSILKWQANILDNEDWNNKIKYIILEEIYSLAIAFNNTESAYTREHGLKETRKAIYVDIY</sequence>
<gene>
    <name evidence="1" type="ORF">BO71DRAFT_328497</name>
</gene>
<organism evidence="1 2">
    <name type="scientific">Aspergillus ellipticus CBS 707.79</name>
    <dbReference type="NCBI Taxonomy" id="1448320"/>
    <lineage>
        <taxon>Eukaryota</taxon>
        <taxon>Fungi</taxon>
        <taxon>Dikarya</taxon>
        <taxon>Ascomycota</taxon>
        <taxon>Pezizomycotina</taxon>
        <taxon>Eurotiomycetes</taxon>
        <taxon>Eurotiomycetidae</taxon>
        <taxon>Eurotiales</taxon>
        <taxon>Aspergillaceae</taxon>
        <taxon>Aspergillus</taxon>
        <taxon>Aspergillus subgen. Circumdati</taxon>
    </lineage>
</organism>
<evidence type="ECO:0000313" key="2">
    <source>
        <dbReference type="Proteomes" id="UP000247810"/>
    </source>
</evidence>
<proteinExistence type="predicted"/>
<dbReference type="VEuPathDB" id="FungiDB:BO71DRAFT_328497"/>
<protein>
    <submittedName>
        <fullName evidence="1">Uncharacterized protein</fullName>
    </submittedName>
</protein>
<dbReference type="EMBL" id="KZ825900">
    <property type="protein sequence ID" value="PYH93106.1"/>
    <property type="molecule type" value="Genomic_DNA"/>
</dbReference>
<dbReference type="Proteomes" id="UP000247810">
    <property type="component" value="Unassembled WGS sequence"/>
</dbReference>
<accession>A0A319D6M8</accession>
<dbReference type="AlphaFoldDB" id="A0A319D6M8"/>
<keyword evidence="2" id="KW-1185">Reference proteome</keyword>
<feature type="non-terminal residue" evidence="1">
    <location>
        <position position="1"/>
    </location>
</feature>